<dbReference type="OrthoDB" id="2100241at2759"/>
<sequence length="672" mass="75793">MSLLHYLTALVSTAWRVAVLVFLRILPSTYCKKILPPLWLLYVAAWYLTPVPPRNGKRTVPLVRAPLLHTNAFVVQLSAPLTTLALSLPSPSFALRTANFAINLLLLLGAAEFTFFPFYDAATSVTFTRLGAIYPDAVNIVVRYPIPLHNTTQNEILVSWRQASPTFEGQWQDGPTLHLTSQSDWVDTARLGGLWPSTTYEYRLQNGSHVLPYPAEPIRFKTFPDPRLTTGSHFRFLVSSCTAPNFPYLPFQGRRIKGFDLLAEYLWSTSPVVVPSAPSPTTVLVDSPAAEEISTVTDVAAPKTTLSAQVIPAVAKLTPPAEFMLFLGDFIYADVPLYFGDDQGMYRQFYRRNYQSPSFRKVYERLPIFYTYDDHDIKNNYVGLANDSLPPFQNASNAYRLYNADANYASAHADAHYYDFRYGDVAFFVMDTRRYRSEPSEDPSVRTMLGDKQLAALYDWLGKVNGTTTFKFIVSSVPFTSLWQMDAQVDSWAAYAHEKAALLSVLHTVPNVVVLSGDRHEFAAIEFNGETEREHRVLEVSTSPMSMFWIPLVRTLRMRSEESVVRRMNMTTVGVDGEVISVEEVAEEVPKERVVKYIPEGNYKFSSLEVDTRDLQRPVVHLEVVIHGQVAYKHTIHGEPVQLQTSTALGTFVPQTFKDVLDKLGLSSGRWF</sequence>
<dbReference type="SUPFAM" id="SSF49363">
    <property type="entry name" value="Purple acid phosphatase, N-terminal domain"/>
    <property type="match status" value="1"/>
</dbReference>
<dbReference type="PANTHER" id="PTHR43606:SF2">
    <property type="entry name" value="ALKALINE PHOSPHATASE FAMILY PROTEIN (AFU_ORTHOLOGUE AFUA_5G03860)"/>
    <property type="match status" value="1"/>
</dbReference>
<dbReference type="InterPro" id="IPR038607">
    <property type="entry name" value="PhoD-like_sf"/>
</dbReference>
<organism evidence="4 5">
    <name type="scientific">Antrodiella citrinella</name>
    <dbReference type="NCBI Taxonomy" id="2447956"/>
    <lineage>
        <taxon>Eukaryota</taxon>
        <taxon>Fungi</taxon>
        <taxon>Dikarya</taxon>
        <taxon>Basidiomycota</taxon>
        <taxon>Agaricomycotina</taxon>
        <taxon>Agaricomycetes</taxon>
        <taxon>Polyporales</taxon>
        <taxon>Steccherinaceae</taxon>
        <taxon>Antrodiella</taxon>
    </lineage>
</organism>
<evidence type="ECO:0000313" key="4">
    <source>
        <dbReference type="EMBL" id="THH31384.1"/>
    </source>
</evidence>
<proteinExistence type="predicted"/>
<dbReference type="InterPro" id="IPR018946">
    <property type="entry name" value="PhoD-like_MPP"/>
</dbReference>
<name>A0A4S4MY38_9APHY</name>
<accession>A0A4S4MY38</accession>
<keyword evidence="2" id="KW-1133">Transmembrane helix</keyword>
<evidence type="ECO:0000313" key="5">
    <source>
        <dbReference type="Proteomes" id="UP000308730"/>
    </source>
</evidence>
<comment type="caution">
    <text evidence="4">The sequence shown here is derived from an EMBL/GenBank/DDBJ whole genome shotgun (WGS) entry which is preliminary data.</text>
</comment>
<reference evidence="4 5" key="1">
    <citation type="submission" date="2019-02" db="EMBL/GenBank/DDBJ databases">
        <title>Genome sequencing of the rare red list fungi Antrodiella citrinella (Flaviporus citrinellus).</title>
        <authorList>
            <person name="Buettner E."/>
            <person name="Kellner H."/>
        </authorList>
    </citation>
    <scope>NUCLEOTIDE SEQUENCE [LARGE SCALE GENOMIC DNA]</scope>
    <source>
        <strain evidence="4 5">DSM 108506</strain>
    </source>
</reference>
<dbReference type="GO" id="GO:0003993">
    <property type="term" value="F:acid phosphatase activity"/>
    <property type="evidence" value="ECO:0007669"/>
    <property type="project" value="InterPro"/>
</dbReference>
<keyword evidence="1" id="KW-0732">Signal</keyword>
<protein>
    <recommendedName>
        <fullName evidence="3">PhoD-like phosphatase metallophosphatase domain-containing protein</fullName>
    </recommendedName>
</protein>
<dbReference type="AlphaFoldDB" id="A0A4S4MY38"/>
<dbReference type="InterPro" id="IPR008963">
    <property type="entry name" value="Purple_acid_Pase-like_N"/>
</dbReference>
<dbReference type="Pfam" id="PF09423">
    <property type="entry name" value="PhoD"/>
    <property type="match status" value="1"/>
</dbReference>
<dbReference type="SUPFAM" id="SSF56300">
    <property type="entry name" value="Metallo-dependent phosphatases"/>
    <property type="match status" value="1"/>
</dbReference>
<evidence type="ECO:0000256" key="1">
    <source>
        <dbReference type="ARBA" id="ARBA00022729"/>
    </source>
</evidence>
<evidence type="ECO:0000256" key="2">
    <source>
        <dbReference type="SAM" id="Phobius"/>
    </source>
</evidence>
<dbReference type="InterPro" id="IPR029052">
    <property type="entry name" value="Metallo-depent_PP-like"/>
</dbReference>
<keyword evidence="2" id="KW-0812">Transmembrane</keyword>
<dbReference type="EMBL" id="SGPM01000049">
    <property type="protein sequence ID" value="THH31384.1"/>
    <property type="molecule type" value="Genomic_DNA"/>
</dbReference>
<keyword evidence="2" id="KW-0472">Membrane</keyword>
<feature type="transmembrane region" description="Helical" evidence="2">
    <location>
        <begin position="100"/>
        <end position="119"/>
    </location>
</feature>
<dbReference type="Gene3D" id="3.60.21.70">
    <property type="entry name" value="PhoD-like phosphatase"/>
    <property type="match status" value="1"/>
</dbReference>
<feature type="domain" description="PhoD-like phosphatase metallophosphatase" evidence="3">
    <location>
        <begin position="321"/>
        <end position="548"/>
    </location>
</feature>
<dbReference type="GO" id="GO:0046872">
    <property type="term" value="F:metal ion binding"/>
    <property type="evidence" value="ECO:0007669"/>
    <property type="project" value="InterPro"/>
</dbReference>
<gene>
    <name evidence="4" type="ORF">EUX98_g2819</name>
</gene>
<dbReference type="InterPro" id="IPR052900">
    <property type="entry name" value="Phospholipid_Metab_Enz"/>
</dbReference>
<feature type="transmembrane region" description="Helical" evidence="2">
    <location>
        <begin position="6"/>
        <end position="23"/>
    </location>
</feature>
<feature type="transmembrane region" description="Helical" evidence="2">
    <location>
        <begin position="68"/>
        <end position="88"/>
    </location>
</feature>
<feature type="transmembrane region" description="Helical" evidence="2">
    <location>
        <begin position="30"/>
        <end position="48"/>
    </location>
</feature>
<dbReference type="PANTHER" id="PTHR43606">
    <property type="entry name" value="PHOSPHATASE, PUTATIVE (AFU_ORTHOLOGUE AFUA_6G08710)-RELATED"/>
    <property type="match status" value="1"/>
</dbReference>
<keyword evidence="5" id="KW-1185">Reference proteome</keyword>
<dbReference type="Proteomes" id="UP000308730">
    <property type="component" value="Unassembled WGS sequence"/>
</dbReference>
<evidence type="ECO:0000259" key="3">
    <source>
        <dbReference type="Pfam" id="PF09423"/>
    </source>
</evidence>
<dbReference type="CDD" id="cd07389">
    <property type="entry name" value="MPP_PhoD"/>
    <property type="match status" value="1"/>
</dbReference>